<dbReference type="InterPro" id="IPR006056">
    <property type="entry name" value="RidA"/>
</dbReference>
<organism evidence="2 3">
    <name type="scientific">Vagococcus carniphilus</name>
    <dbReference type="NCBI Taxonomy" id="218144"/>
    <lineage>
        <taxon>Bacteria</taxon>
        <taxon>Bacillati</taxon>
        <taxon>Bacillota</taxon>
        <taxon>Bacilli</taxon>
        <taxon>Lactobacillales</taxon>
        <taxon>Enterococcaceae</taxon>
        <taxon>Vagococcus</taxon>
    </lineage>
</organism>
<dbReference type="GO" id="GO:0019239">
    <property type="term" value="F:deaminase activity"/>
    <property type="evidence" value="ECO:0007669"/>
    <property type="project" value="TreeGrafter"/>
</dbReference>
<dbReference type="CDD" id="cd00448">
    <property type="entry name" value="YjgF_YER057c_UK114_family"/>
    <property type="match status" value="1"/>
</dbReference>
<dbReference type="PROSITE" id="PS01094">
    <property type="entry name" value="UPF0076"/>
    <property type="match status" value="1"/>
</dbReference>
<dbReference type="PANTHER" id="PTHR11803">
    <property type="entry name" value="2-IMINOBUTANOATE/2-IMINOPROPANOATE DEAMINASE RIDA"/>
    <property type="match status" value="1"/>
</dbReference>
<evidence type="ECO:0000313" key="2">
    <source>
        <dbReference type="EMBL" id="RSU16119.1"/>
    </source>
</evidence>
<dbReference type="Pfam" id="PF01042">
    <property type="entry name" value="Ribonuc_L-PSP"/>
    <property type="match status" value="1"/>
</dbReference>
<dbReference type="FunFam" id="3.30.1330.40:FF:000001">
    <property type="entry name" value="L-PSP family endoribonuclease"/>
    <property type="match status" value="1"/>
</dbReference>
<dbReference type="SUPFAM" id="SSF55298">
    <property type="entry name" value="YjgF-like"/>
    <property type="match status" value="1"/>
</dbReference>
<dbReference type="OrthoDB" id="9803101at2"/>
<dbReference type="GeneID" id="95581383"/>
<comment type="similarity">
    <text evidence="1">Belongs to the RutC family.</text>
</comment>
<dbReference type="EMBL" id="NGKB01000003">
    <property type="protein sequence ID" value="RSU16119.1"/>
    <property type="molecule type" value="Genomic_DNA"/>
</dbReference>
<dbReference type="Gene3D" id="3.30.1330.40">
    <property type="entry name" value="RutC-like"/>
    <property type="match status" value="1"/>
</dbReference>
<dbReference type="GO" id="GO:0005829">
    <property type="term" value="C:cytosol"/>
    <property type="evidence" value="ECO:0007669"/>
    <property type="project" value="TreeGrafter"/>
</dbReference>
<accession>A0A430B729</accession>
<dbReference type="Proteomes" id="UP000288028">
    <property type="component" value="Unassembled WGS sequence"/>
</dbReference>
<proteinExistence type="inferred from homology"/>
<keyword evidence="3" id="KW-1185">Reference proteome</keyword>
<comment type="caution">
    <text evidence="2">The sequence shown here is derived from an EMBL/GenBank/DDBJ whole genome shotgun (WGS) entry which is preliminary data.</text>
</comment>
<dbReference type="InterPro" id="IPR006175">
    <property type="entry name" value="YjgF/YER057c/UK114"/>
</dbReference>
<evidence type="ECO:0000256" key="1">
    <source>
        <dbReference type="ARBA" id="ARBA00010552"/>
    </source>
</evidence>
<name>A0A430B729_9ENTE</name>
<evidence type="ECO:0000313" key="3">
    <source>
        <dbReference type="Proteomes" id="UP000288028"/>
    </source>
</evidence>
<sequence>MKKQIATDKAPQAIGPYSQGVNVTGDFSFVSGQLPINATTGEMSEDVAEQTKQSLENMKAILEETGLTMDNVVKTTIFLSNMEDFAVVNEVYGSFFKEPFPSRSTIEVARLPKDAKVEIEAIAVK</sequence>
<dbReference type="InterPro" id="IPR019897">
    <property type="entry name" value="RidA_CS"/>
</dbReference>
<dbReference type="InterPro" id="IPR035959">
    <property type="entry name" value="RutC-like_sf"/>
</dbReference>
<dbReference type="PANTHER" id="PTHR11803:SF39">
    <property type="entry name" value="2-IMINOBUTANOATE_2-IMINOPROPANOATE DEAMINASE"/>
    <property type="match status" value="1"/>
</dbReference>
<dbReference type="RefSeq" id="WP_126792197.1">
    <property type="nucleotide sequence ID" value="NZ_CP060720.1"/>
</dbReference>
<dbReference type="AlphaFoldDB" id="A0A430B729"/>
<dbReference type="NCBIfam" id="TIGR00004">
    <property type="entry name" value="Rid family detoxifying hydrolase"/>
    <property type="match status" value="1"/>
</dbReference>
<gene>
    <name evidence="2" type="ORF">CBF28_03980</name>
</gene>
<protein>
    <submittedName>
        <fullName evidence="2">Reactive intermediate/imine deaminase</fullName>
    </submittedName>
</protein>
<reference evidence="2 3" key="1">
    <citation type="submission" date="2017-05" db="EMBL/GenBank/DDBJ databases">
        <title>Vagococcus spp. assemblies.</title>
        <authorList>
            <person name="Gulvik C.A."/>
        </authorList>
    </citation>
    <scope>NUCLEOTIDE SEQUENCE [LARGE SCALE GENOMIC DNA]</scope>
    <source>
        <strain evidence="2 3">SS1714</strain>
    </source>
</reference>